<accession>A0A518CIQ5</accession>
<evidence type="ECO:0000313" key="5">
    <source>
        <dbReference type="EMBL" id="QDU79113.1"/>
    </source>
</evidence>
<reference evidence="5 6" key="1">
    <citation type="submission" date="2019-02" db="EMBL/GenBank/DDBJ databases">
        <title>Deep-cultivation of Planctomycetes and their phenomic and genomic characterization uncovers novel biology.</title>
        <authorList>
            <person name="Wiegand S."/>
            <person name="Jogler M."/>
            <person name="Boedeker C."/>
            <person name="Pinto D."/>
            <person name="Vollmers J."/>
            <person name="Rivas-Marin E."/>
            <person name="Kohn T."/>
            <person name="Peeters S.H."/>
            <person name="Heuer A."/>
            <person name="Rast P."/>
            <person name="Oberbeckmann S."/>
            <person name="Bunk B."/>
            <person name="Jeske O."/>
            <person name="Meyerdierks A."/>
            <person name="Storesund J.E."/>
            <person name="Kallscheuer N."/>
            <person name="Luecker S."/>
            <person name="Lage O.M."/>
            <person name="Pohl T."/>
            <person name="Merkel B.J."/>
            <person name="Hornburger P."/>
            <person name="Mueller R.-W."/>
            <person name="Bruemmer F."/>
            <person name="Labrenz M."/>
            <person name="Spormann A.M."/>
            <person name="Op den Camp H."/>
            <person name="Overmann J."/>
            <person name="Amann R."/>
            <person name="Jetten M.S.M."/>
            <person name="Mascher T."/>
            <person name="Medema M.H."/>
            <person name="Devos D.P."/>
            <person name="Kaster A.-K."/>
            <person name="Ovreas L."/>
            <person name="Rohde M."/>
            <person name="Galperin M.Y."/>
            <person name="Jogler C."/>
        </authorList>
    </citation>
    <scope>NUCLEOTIDE SEQUENCE [LARGE SCALE GENOMIC DNA]</scope>
    <source>
        <strain evidence="5 6">Pla110</strain>
    </source>
</reference>
<dbReference type="InterPro" id="IPR043427">
    <property type="entry name" value="YscJ/FliF"/>
</dbReference>
<dbReference type="OrthoDB" id="268872at2"/>
<keyword evidence="6" id="KW-1185">Reference proteome</keyword>
<gene>
    <name evidence="5" type="ORF">Pla110_08180</name>
</gene>
<evidence type="ECO:0000256" key="3">
    <source>
        <dbReference type="SAM" id="MobiDB-lite"/>
    </source>
</evidence>
<dbReference type="EMBL" id="CP036281">
    <property type="protein sequence ID" value="QDU79113.1"/>
    <property type="molecule type" value="Genomic_DNA"/>
</dbReference>
<dbReference type="GO" id="GO:0016020">
    <property type="term" value="C:membrane"/>
    <property type="evidence" value="ECO:0007669"/>
    <property type="project" value="UniProtKB-SubCell"/>
</dbReference>
<dbReference type="Pfam" id="PF01514">
    <property type="entry name" value="YscJ_FliF"/>
    <property type="match status" value="1"/>
</dbReference>
<dbReference type="Proteomes" id="UP000317178">
    <property type="component" value="Chromosome"/>
</dbReference>
<feature type="region of interest" description="Disordered" evidence="3">
    <location>
        <begin position="314"/>
        <end position="355"/>
    </location>
</feature>
<evidence type="ECO:0000313" key="6">
    <source>
        <dbReference type="Proteomes" id="UP000317178"/>
    </source>
</evidence>
<comment type="subcellular location">
    <subcellularLocation>
        <location evidence="1">Membrane</location>
    </subcellularLocation>
</comment>
<evidence type="ECO:0000259" key="4">
    <source>
        <dbReference type="Pfam" id="PF01514"/>
    </source>
</evidence>
<name>A0A518CIQ5_9PLAN</name>
<keyword evidence="5" id="KW-0966">Cell projection</keyword>
<evidence type="ECO:0000256" key="2">
    <source>
        <dbReference type="ARBA" id="ARBA00023136"/>
    </source>
</evidence>
<keyword evidence="5" id="KW-0969">Cilium</keyword>
<keyword evidence="5" id="KW-0282">Flagellum</keyword>
<dbReference type="PANTHER" id="PTHR30046:SF0">
    <property type="entry name" value="FLAGELLAR M-RING PROTEIN"/>
    <property type="match status" value="1"/>
</dbReference>
<proteinExistence type="predicted"/>
<dbReference type="AlphaFoldDB" id="A0A518CIQ5"/>
<evidence type="ECO:0000256" key="1">
    <source>
        <dbReference type="ARBA" id="ARBA00004370"/>
    </source>
</evidence>
<dbReference type="PANTHER" id="PTHR30046">
    <property type="entry name" value="FLAGELLAR M-RING PROTEIN"/>
    <property type="match status" value="1"/>
</dbReference>
<feature type="domain" description="Flagellar M-ring N-terminal" evidence="4">
    <location>
        <begin position="91"/>
        <end position="231"/>
    </location>
</feature>
<organism evidence="5 6">
    <name type="scientific">Polystyrenella longa</name>
    <dbReference type="NCBI Taxonomy" id="2528007"/>
    <lineage>
        <taxon>Bacteria</taxon>
        <taxon>Pseudomonadati</taxon>
        <taxon>Planctomycetota</taxon>
        <taxon>Planctomycetia</taxon>
        <taxon>Planctomycetales</taxon>
        <taxon>Planctomycetaceae</taxon>
        <taxon>Polystyrenella</taxon>
    </lineage>
</organism>
<dbReference type="Gene3D" id="3.30.300.30">
    <property type="match status" value="1"/>
</dbReference>
<sequence length="561" mass="61868">MAPGLHSCGIARVMESLKNTLAQLQKLYQTFTPSQRGTLALVTLMVPLIFYFVVMRGEAGGTTPVLYGRRFNVEEMNVAQTALFDANLTDFDTRSGQLLVPSVDLDRYNSALLSSTGLTAFGGSVQSEEEKALGNLSAFTSNKQFSVAMGSAKEKELAKLIESYDGIDVATVKWAPSVGRSWRQTGPAGTASVSVRPRAGVHLNREQIDGIRLMVANSLPGITAQHVSVLDLATLRNYSSDNDNDPASDKLLRLKNEHERTIHQELLSALSYIPDVNVSVTVDLSEIKRQTRREQTVDSKQTVAIQQSVKTRQQQFQKRQVRQEPGVVPNASSLSVGGEQSPDSSSTLTEEDTETLTVPRFEILNEEIFGATPTATRVSVTIPEDYPRTLLLRRNPDLAQTPTSEDFLQQMGVVKLEVENQVKQLIATRINVDLIENPNPSSISVQTVIPQEPVTPEFNVPLTDKLIDWITNWGGAVMLVVLALWALRSLNKSMPALPDVEMEAATLQAALRPHVEEEAEEKHHSSFVLPEAGEREDFQTVVKENPEMTAAVISNWIRNTR</sequence>
<dbReference type="InterPro" id="IPR006182">
    <property type="entry name" value="FliF_N_dom"/>
</dbReference>
<keyword evidence="2" id="KW-0472">Membrane</keyword>
<dbReference type="KEGG" id="plon:Pla110_08180"/>
<protein>
    <submittedName>
        <fullName evidence="5">Flagellar MS-ring protein</fullName>
    </submittedName>
</protein>
<dbReference type="InterPro" id="IPR045851">
    <property type="entry name" value="AMP-bd_C_sf"/>
</dbReference>